<evidence type="ECO:0000313" key="2">
    <source>
        <dbReference type="EMBL" id="PZR37164.1"/>
    </source>
</evidence>
<reference evidence="2 3" key="1">
    <citation type="submission" date="2017-08" db="EMBL/GenBank/DDBJ databases">
        <title>Infants hospitalized years apart are colonized by the same room-sourced microbial strains.</title>
        <authorList>
            <person name="Brooks B."/>
            <person name="Olm M.R."/>
            <person name="Firek B.A."/>
            <person name="Baker R."/>
            <person name="Thomas B.C."/>
            <person name="Morowitz M.J."/>
            <person name="Banfield J.F."/>
        </authorList>
    </citation>
    <scope>NUCLEOTIDE SEQUENCE [LARGE SCALE GENOMIC DNA]</scope>
    <source>
        <strain evidence="2">S2_003_000_R2_4</strain>
    </source>
</reference>
<dbReference type="RefSeq" id="WP_304273117.1">
    <property type="nucleotide sequence ID" value="NZ_QFQZ01000002.1"/>
</dbReference>
<accession>A0A2W5X805</accession>
<name>A0A2W5X805_9CAUL</name>
<dbReference type="InterPro" id="IPR030935">
    <property type="entry name" value="PBSX_Proteobac"/>
</dbReference>
<comment type="caution">
    <text evidence="2">The sequence shown here is derived from an EMBL/GenBank/DDBJ whole genome shotgun (WGS) entry which is preliminary data.</text>
</comment>
<dbReference type="InterPro" id="IPR006944">
    <property type="entry name" value="Phage/GTA_portal"/>
</dbReference>
<evidence type="ECO:0000313" key="3">
    <source>
        <dbReference type="Proteomes" id="UP000249393"/>
    </source>
</evidence>
<dbReference type="Pfam" id="PF04860">
    <property type="entry name" value="Phage_portal"/>
    <property type="match status" value="1"/>
</dbReference>
<gene>
    <name evidence="2" type="ORF">DI526_01215</name>
</gene>
<dbReference type="EMBL" id="QFQZ01000002">
    <property type="protein sequence ID" value="PZR37164.1"/>
    <property type="molecule type" value="Genomic_DNA"/>
</dbReference>
<dbReference type="InterPro" id="IPR006430">
    <property type="entry name" value="Phage_portal_PBSX"/>
</dbReference>
<sequence length="335" mass="37628">MARAKKAGGAPAIESFSFGDPEPVLGRRDILSHIECWNNGRFYEPPVRLDALTRAYRVGPHHESAINYKVNLLTAYLEETPLLDPLAFEGFALDYLVLGNGYLEKVYNRLGGVLRLDHPLGKYMRRGVKPGVFFSLAEPRKEVEFEPDTIVHLKRADLNQNVYGLPEYLGALQSAFLNEAATLFRRKYYLNGSHVGFILRSTDQNMTQEEVDALKQKMKEGKGPGNFRNLFVHAPGGKEKGIEVIPISEVAAKDEFMGIKNTSRDDVLAAHRVPPQLLGMVPANAGGFGDVDKASEVFERNEIKPLMRRFTAVNRQIGAEVIRFRPFRWELEQAA</sequence>
<proteinExistence type="inferred from homology"/>
<dbReference type="NCBIfam" id="TIGR01540">
    <property type="entry name" value="portal_PBSX"/>
    <property type="match status" value="1"/>
</dbReference>
<dbReference type="AlphaFoldDB" id="A0A2W5X805"/>
<evidence type="ECO:0000256" key="1">
    <source>
        <dbReference type="ARBA" id="ARBA00006799"/>
    </source>
</evidence>
<organism evidence="2 3">
    <name type="scientific">Caulobacter segnis</name>
    <dbReference type="NCBI Taxonomy" id="88688"/>
    <lineage>
        <taxon>Bacteria</taxon>
        <taxon>Pseudomonadati</taxon>
        <taxon>Pseudomonadota</taxon>
        <taxon>Alphaproteobacteria</taxon>
        <taxon>Caulobacterales</taxon>
        <taxon>Caulobacteraceae</taxon>
        <taxon>Caulobacter</taxon>
    </lineage>
</organism>
<dbReference type="PIRSF" id="PIRSF018494">
    <property type="entry name" value="PBSX_VPQ"/>
    <property type="match status" value="1"/>
</dbReference>
<protein>
    <submittedName>
        <fullName evidence="2">Phage portal protein</fullName>
    </submittedName>
</protein>
<comment type="similarity">
    <text evidence="1">Belongs to the phage portal family. PBSX subfamily.</text>
</comment>
<dbReference type="Proteomes" id="UP000249393">
    <property type="component" value="Unassembled WGS sequence"/>
</dbReference>